<evidence type="ECO:0000256" key="3">
    <source>
        <dbReference type="ARBA" id="ARBA00022694"/>
    </source>
</evidence>
<dbReference type="EMBL" id="CP036268">
    <property type="protein sequence ID" value="QDT37802.1"/>
    <property type="molecule type" value="Genomic_DNA"/>
</dbReference>
<evidence type="ECO:0000259" key="9">
    <source>
        <dbReference type="PROSITE" id="PS51747"/>
    </source>
</evidence>
<dbReference type="EC" id="3.5.4.33" evidence="8"/>
<dbReference type="CDD" id="cd01285">
    <property type="entry name" value="nucleoside_deaminase"/>
    <property type="match status" value="1"/>
</dbReference>
<feature type="binding site" evidence="8">
    <location>
        <position position="61"/>
    </location>
    <ligand>
        <name>Zn(2+)</name>
        <dbReference type="ChEBI" id="CHEBI:29105"/>
        <note>catalytic</note>
    </ligand>
</feature>
<dbReference type="SUPFAM" id="SSF53927">
    <property type="entry name" value="Cytidine deaminase-like"/>
    <property type="match status" value="1"/>
</dbReference>
<comment type="subunit">
    <text evidence="2 8">Homodimer.</text>
</comment>
<feature type="binding site" evidence="8">
    <location>
        <position position="94"/>
    </location>
    <ligand>
        <name>Zn(2+)</name>
        <dbReference type="ChEBI" id="CHEBI:29105"/>
        <note>catalytic</note>
    </ligand>
</feature>
<comment type="similarity">
    <text evidence="1">Belongs to the cytidine and deoxycytidylate deaminase family. ADAT2 subfamily.</text>
</comment>
<feature type="binding site" evidence="8">
    <location>
        <position position="91"/>
    </location>
    <ligand>
        <name>Zn(2+)</name>
        <dbReference type="ChEBI" id="CHEBI:29105"/>
        <note>catalytic</note>
    </ligand>
</feature>
<feature type="active site" description="Proton donor" evidence="8">
    <location>
        <position position="63"/>
    </location>
</feature>
<dbReference type="InterPro" id="IPR016192">
    <property type="entry name" value="APOBEC/CMP_deaminase_Zn-bd"/>
</dbReference>
<protein>
    <recommendedName>
        <fullName evidence="8">tRNA-specific adenosine deaminase</fullName>
        <ecNumber evidence="8">3.5.4.33</ecNumber>
    </recommendedName>
</protein>
<evidence type="ECO:0000256" key="7">
    <source>
        <dbReference type="ARBA" id="ARBA00048045"/>
    </source>
</evidence>
<name>A0A517R1Q3_9PLAN</name>
<keyword evidence="5 8" id="KW-0378">Hydrolase</keyword>
<evidence type="ECO:0000256" key="8">
    <source>
        <dbReference type="HAMAP-Rule" id="MF_00972"/>
    </source>
</evidence>
<dbReference type="Pfam" id="PF14437">
    <property type="entry name" value="MafB19-deam"/>
    <property type="match status" value="1"/>
</dbReference>
<dbReference type="InterPro" id="IPR058535">
    <property type="entry name" value="MafB19-deam"/>
</dbReference>
<dbReference type="RefSeq" id="WP_145363891.1">
    <property type="nucleotide sequence ID" value="NZ_CP036268.1"/>
</dbReference>
<keyword evidence="11" id="KW-1185">Reference proteome</keyword>
<comment type="cofactor">
    <cofactor evidence="8">
        <name>Zn(2+)</name>
        <dbReference type="ChEBI" id="CHEBI:29105"/>
    </cofactor>
    <text evidence="8">Binds 1 zinc ion per subunit.</text>
</comment>
<evidence type="ECO:0000313" key="11">
    <source>
        <dbReference type="Proteomes" id="UP000317318"/>
    </source>
</evidence>
<feature type="domain" description="CMP/dCMP-type deaminase" evidence="9">
    <location>
        <begin position="5"/>
        <end position="129"/>
    </location>
</feature>
<reference evidence="10 11" key="1">
    <citation type="submission" date="2019-02" db="EMBL/GenBank/DDBJ databases">
        <title>Deep-cultivation of Planctomycetes and their phenomic and genomic characterization uncovers novel biology.</title>
        <authorList>
            <person name="Wiegand S."/>
            <person name="Jogler M."/>
            <person name="Boedeker C."/>
            <person name="Pinto D."/>
            <person name="Vollmers J."/>
            <person name="Rivas-Marin E."/>
            <person name="Kohn T."/>
            <person name="Peeters S.H."/>
            <person name="Heuer A."/>
            <person name="Rast P."/>
            <person name="Oberbeckmann S."/>
            <person name="Bunk B."/>
            <person name="Jeske O."/>
            <person name="Meyerdierks A."/>
            <person name="Storesund J.E."/>
            <person name="Kallscheuer N."/>
            <person name="Luecker S."/>
            <person name="Lage O.M."/>
            <person name="Pohl T."/>
            <person name="Merkel B.J."/>
            <person name="Hornburger P."/>
            <person name="Mueller R.-W."/>
            <person name="Bruemmer F."/>
            <person name="Labrenz M."/>
            <person name="Spormann A.M."/>
            <person name="Op den Camp H."/>
            <person name="Overmann J."/>
            <person name="Amann R."/>
            <person name="Jetten M.S.M."/>
            <person name="Mascher T."/>
            <person name="Medema M.H."/>
            <person name="Devos D.P."/>
            <person name="Kaster A.-K."/>
            <person name="Ovreas L."/>
            <person name="Rohde M."/>
            <person name="Galperin M.Y."/>
            <person name="Jogler C."/>
        </authorList>
    </citation>
    <scope>NUCLEOTIDE SEQUENCE [LARGE SCALE GENOMIC DNA]</scope>
    <source>
        <strain evidence="10 11">Pan189</strain>
    </source>
</reference>
<dbReference type="FunFam" id="3.40.140.10:FF:000005">
    <property type="entry name" value="tRNA-specific adenosine deaminase"/>
    <property type="match status" value="1"/>
</dbReference>
<dbReference type="GO" id="GO:0052717">
    <property type="term" value="F:tRNA-specific adenosine-34 deaminase activity"/>
    <property type="evidence" value="ECO:0007669"/>
    <property type="project" value="UniProtKB-UniRule"/>
</dbReference>
<dbReference type="KEGG" id="svp:Pan189_21840"/>
<evidence type="ECO:0000256" key="2">
    <source>
        <dbReference type="ARBA" id="ARBA00011738"/>
    </source>
</evidence>
<proteinExistence type="inferred from homology"/>
<gene>
    <name evidence="8 10" type="primary">tadA</name>
    <name evidence="10" type="ORF">Pan189_21840</name>
</gene>
<keyword evidence="4 8" id="KW-0479">Metal-binding</keyword>
<dbReference type="InterPro" id="IPR028883">
    <property type="entry name" value="tRNA_aden_deaminase"/>
</dbReference>
<comment type="catalytic activity">
    <reaction evidence="7 8">
        <text>adenosine(34) in tRNA + H2O + H(+) = inosine(34) in tRNA + NH4(+)</text>
        <dbReference type="Rhea" id="RHEA:43168"/>
        <dbReference type="Rhea" id="RHEA-COMP:10373"/>
        <dbReference type="Rhea" id="RHEA-COMP:10374"/>
        <dbReference type="ChEBI" id="CHEBI:15377"/>
        <dbReference type="ChEBI" id="CHEBI:15378"/>
        <dbReference type="ChEBI" id="CHEBI:28938"/>
        <dbReference type="ChEBI" id="CHEBI:74411"/>
        <dbReference type="ChEBI" id="CHEBI:82852"/>
        <dbReference type="EC" id="3.5.4.33"/>
    </reaction>
</comment>
<dbReference type="NCBIfam" id="NF008113">
    <property type="entry name" value="PRK10860.1"/>
    <property type="match status" value="1"/>
</dbReference>
<dbReference type="Proteomes" id="UP000317318">
    <property type="component" value="Chromosome"/>
</dbReference>
<evidence type="ECO:0000256" key="4">
    <source>
        <dbReference type="ARBA" id="ARBA00022723"/>
    </source>
</evidence>
<dbReference type="Gene3D" id="3.40.140.10">
    <property type="entry name" value="Cytidine Deaminase, domain 2"/>
    <property type="match status" value="1"/>
</dbReference>
<evidence type="ECO:0000256" key="1">
    <source>
        <dbReference type="ARBA" id="ARBA00010669"/>
    </source>
</evidence>
<dbReference type="InterPro" id="IPR002125">
    <property type="entry name" value="CMP_dCMP_dom"/>
</dbReference>
<dbReference type="PANTHER" id="PTHR11079">
    <property type="entry name" value="CYTOSINE DEAMINASE FAMILY MEMBER"/>
    <property type="match status" value="1"/>
</dbReference>
<dbReference type="OrthoDB" id="9802676at2"/>
<organism evidence="10 11">
    <name type="scientific">Stratiformator vulcanicus</name>
    <dbReference type="NCBI Taxonomy" id="2527980"/>
    <lineage>
        <taxon>Bacteria</taxon>
        <taxon>Pseudomonadati</taxon>
        <taxon>Planctomycetota</taxon>
        <taxon>Planctomycetia</taxon>
        <taxon>Planctomycetales</taxon>
        <taxon>Planctomycetaceae</taxon>
        <taxon>Stratiformator</taxon>
    </lineage>
</organism>
<comment type="function">
    <text evidence="8">Catalyzes the deamination of adenosine to inosine at the wobble position 34 of tRNA(Arg2).</text>
</comment>
<dbReference type="AlphaFoldDB" id="A0A517R1Q3"/>
<accession>A0A517R1Q3</accession>
<sequence>MNPLNPHEYWMQKALDQAVRAYDEDEVPVGAIVIAGNPAEGGQVVGEGYNQREQLNDPTAHAEMIAITQAAEALGSWRLEGCTLYVTLEPCPMCAGAIVQARVPTLVYGTTDLKAGACESLYTICSDDRLNHQTTILSGVLAADAKALLQQFFAEKRALGKK</sequence>
<dbReference type="PROSITE" id="PS00903">
    <property type="entry name" value="CYT_DCMP_DEAMINASES_1"/>
    <property type="match status" value="1"/>
</dbReference>
<evidence type="ECO:0000256" key="6">
    <source>
        <dbReference type="ARBA" id="ARBA00022833"/>
    </source>
</evidence>
<dbReference type="InterPro" id="IPR016193">
    <property type="entry name" value="Cytidine_deaminase-like"/>
</dbReference>
<keyword evidence="3 8" id="KW-0819">tRNA processing</keyword>
<dbReference type="HAMAP" id="MF_00972">
    <property type="entry name" value="tRNA_aden_deaminase"/>
    <property type="match status" value="1"/>
</dbReference>
<dbReference type="PROSITE" id="PS51747">
    <property type="entry name" value="CYT_DCMP_DEAMINASES_2"/>
    <property type="match status" value="1"/>
</dbReference>
<dbReference type="PANTHER" id="PTHR11079:SF202">
    <property type="entry name" value="TRNA-SPECIFIC ADENOSINE DEAMINASE"/>
    <property type="match status" value="1"/>
</dbReference>
<evidence type="ECO:0000313" key="10">
    <source>
        <dbReference type="EMBL" id="QDT37802.1"/>
    </source>
</evidence>
<dbReference type="GO" id="GO:0002100">
    <property type="term" value="P:tRNA wobble adenosine to inosine editing"/>
    <property type="evidence" value="ECO:0007669"/>
    <property type="project" value="UniProtKB-UniRule"/>
</dbReference>
<dbReference type="GO" id="GO:0008270">
    <property type="term" value="F:zinc ion binding"/>
    <property type="evidence" value="ECO:0007669"/>
    <property type="project" value="UniProtKB-UniRule"/>
</dbReference>
<evidence type="ECO:0000256" key="5">
    <source>
        <dbReference type="ARBA" id="ARBA00022801"/>
    </source>
</evidence>
<keyword evidence="6 8" id="KW-0862">Zinc</keyword>